<dbReference type="OrthoDB" id="6819000at2759"/>
<dbReference type="Pfam" id="PF00379">
    <property type="entry name" value="Chitin_bind_4"/>
    <property type="match status" value="1"/>
</dbReference>
<dbReference type="PROSITE" id="PS51155">
    <property type="entry name" value="CHIT_BIND_RR_2"/>
    <property type="match status" value="1"/>
</dbReference>
<organism evidence="4">
    <name type="scientific">Leptinotarsa decemlineata</name>
    <name type="common">Colorado potato beetle</name>
    <name type="synonym">Doryphora decemlineata</name>
    <dbReference type="NCBI Taxonomy" id="7539"/>
    <lineage>
        <taxon>Eukaryota</taxon>
        <taxon>Metazoa</taxon>
        <taxon>Ecdysozoa</taxon>
        <taxon>Arthropoda</taxon>
        <taxon>Hexapoda</taxon>
        <taxon>Insecta</taxon>
        <taxon>Pterygota</taxon>
        <taxon>Neoptera</taxon>
        <taxon>Endopterygota</taxon>
        <taxon>Coleoptera</taxon>
        <taxon>Polyphaga</taxon>
        <taxon>Cucujiformia</taxon>
        <taxon>Chrysomeloidea</taxon>
        <taxon>Chrysomelidae</taxon>
        <taxon>Chrysomelinae</taxon>
        <taxon>Doryphorini</taxon>
        <taxon>Leptinotarsa</taxon>
    </lineage>
</organism>
<reference evidence="4" key="1">
    <citation type="submission" date="2017-11" db="EMBL/GenBank/DDBJ databases">
        <authorList>
            <person name="Wang Y.-W."/>
            <person name="Wan P.-J."/>
            <person name="Li G.-Q."/>
        </authorList>
    </citation>
    <scope>NUCLEOTIDE SEQUENCE</scope>
</reference>
<feature type="region of interest" description="Disordered" evidence="3">
    <location>
        <begin position="292"/>
        <end position="320"/>
    </location>
</feature>
<evidence type="ECO:0000256" key="3">
    <source>
        <dbReference type="SAM" id="MobiDB-lite"/>
    </source>
</evidence>
<name>A0A3Q8HFS1_LEPDE</name>
<dbReference type="InterPro" id="IPR000618">
    <property type="entry name" value="Insect_cuticle"/>
</dbReference>
<proteinExistence type="evidence at transcript level"/>
<dbReference type="PANTHER" id="PTHR12236">
    <property type="entry name" value="STRUCTURAL CONTITUENT OF CUTICLE"/>
    <property type="match status" value="1"/>
</dbReference>
<dbReference type="PANTHER" id="PTHR12236:SF81">
    <property type="entry name" value="CUTICLE PROTEIN 19-LIKE PROTEIN"/>
    <property type="match status" value="1"/>
</dbReference>
<evidence type="ECO:0000256" key="2">
    <source>
        <dbReference type="PROSITE-ProRule" id="PRU00497"/>
    </source>
</evidence>
<keyword evidence="1 2" id="KW-0193">Cuticle</keyword>
<protein>
    <submittedName>
        <fullName evidence="4">Cuticular protein 133</fullName>
    </submittedName>
</protein>
<dbReference type="InterPro" id="IPR051217">
    <property type="entry name" value="Insect_Cuticle_Struc_Prot"/>
</dbReference>
<dbReference type="AlphaFoldDB" id="A0A3Q8HFS1"/>
<dbReference type="GO" id="GO:0005615">
    <property type="term" value="C:extracellular space"/>
    <property type="evidence" value="ECO:0007669"/>
    <property type="project" value="TreeGrafter"/>
</dbReference>
<dbReference type="PRINTS" id="PR00947">
    <property type="entry name" value="CUTICLE"/>
</dbReference>
<evidence type="ECO:0000313" key="4">
    <source>
        <dbReference type="EMBL" id="AYA49934.1"/>
    </source>
</evidence>
<dbReference type="GO" id="GO:0042302">
    <property type="term" value="F:structural constituent of cuticle"/>
    <property type="evidence" value="ECO:0007669"/>
    <property type="project" value="UniProtKB-UniRule"/>
</dbReference>
<sequence length="401" mass="46366">MWIYQKETDYSFSYGVNDQHTGDFKHQWEKKNGDKVTGHYSLLEPDGSVRSVDYTADKKHGFNAVVKHSGPSHHPQLSKEQPISHSELNLRPKETHSLEYSHEPQYEIKYVYPDGSEAGKEAVDAAKYQEELAEQTYLAELENNGKENYVFFPHEESAEESQQASIKSEYRYQKPQLTHNDLSSQVTTKAEYEKLAVSSLPVDLSLLKTDSSEKLVPVDVSLIKPIEVDVNENKYDYRPKYTEHRQLQQQQYPIKDANIQPSYELSQEELNKYLGEYYKAKDSINEPLLETGFKPVKSKPKGTNSQPFIPGTFKSNKKPMTTPGLSTYSSYQLPQRQANKNNWKLPKVNHSGRQRVPPKFPYQYFSNGDNHLRDGYKSQINRLYRNVQNSGYVRYARNNNS</sequence>
<dbReference type="GO" id="GO:0031012">
    <property type="term" value="C:extracellular matrix"/>
    <property type="evidence" value="ECO:0007669"/>
    <property type="project" value="TreeGrafter"/>
</dbReference>
<dbReference type="EMBL" id="MG601609">
    <property type="protein sequence ID" value="AYA49934.1"/>
    <property type="molecule type" value="mRNA"/>
</dbReference>
<dbReference type="PROSITE" id="PS00233">
    <property type="entry name" value="CHIT_BIND_RR_1"/>
    <property type="match status" value="1"/>
</dbReference>
<dbReference type="InterPro" id="IPR031311">
    <property type="entry name" value="CHIT_BIND_RR_consensus"/>
</dbReference>
<accession>A0A3Q8HFS1</accession>
<evidence type="ECO:0000256" key="1">
    <source>
        <dbReference type="ARBA" id="ARBA00022460"/>
    </source>
</evidence>